<dbReference type="GO" id="GO:0000976">
    <property type="term" value="F:transcription cis-regulatory region binding"/>
    <property type="evidence" value="ECO:0007669"/>
    <property type="project" value="TreeGrafter"/>
</dbReference>
<keyword evidence="2 4" id="KW-0238">DNA-binding</keyword>
<keyword evidence="1" id="KW-0805">Transcription regulation</keyword>
<proteinExistence type="predicted"/>
<evidence type="ECO:0000256" key="4">
    <source>
        <dbReference type="PROSITE-ProRule" id="PRU00335"/>
    </source>
</evidence>
<evidence type="ECO:0000256" key="2">
    <source>
        <dbReference type="ARBA" id="ARBA00023125"/>
    </source>
</evidence>
<dbReference type="SUPFAM" id="SSF48498">
    <property type="entry name" value="Tetracyclin repressor-like, C-terminal domain"/>
    <property type="match status" value="1"/>
</dbReference>
<dbReference type="InterPro" id="IPR050109">
    <property type="entry name" value="HTH-type_TetR-like_transc_reg"/>
</dbReference>
<name>A0A366DTD5_9NOCA</name>
<organism evidence="6 7">
    <name type="scientific">Nocardia puris</name>
    <dbReference type="NCBI Taxonomy" id="208602"/>
    <lineage>
        <taxon>Bacteria</taxon>
        <taxon>Bacillati</taxon>
        <taxon>Actinomycetota</taxon>
        <taxon>Actinomycetes</taxon>
        <taxon>Mycobacteriales</taxon>
        <taxon>Nocardiaceae</taxon>
        <taxon>Nocardia</taxon>
    </lineage>
</organism>
<dbReference type="PRINTS" id="PR00455">
    <property type="entry name" value="HTHTETR"/>
</dbReference>
<dbReference type="Proteomes" id="UP000252586">
    <property type="component" value="Unassembled WGS sequence"/>
</dbReference>
<dbReference type="Gene3D" id="1.10.357.10">
    <property type="entry name" value="Tetracycline Repressor, domain 2"/>
    <property type="match status" value="1"/>
</dbReference>
<sequence length="204" mass="22371">MRQVKKPEVRKAEIVETATGLFAEEGFERTTVGAIIGRMGVAKGCFYHHFASKAEVFEACVEALAERLLGEYVAILGDETRSPRRRLVDYVDHNYALAARPSGAELAADLHSGGFADVHHRVTESVAARLLPVFAALIAQGVEAGEFDVEDAEFTAAAMLGALTGLHETYAARKDFELSRHREHLLAVLARMLADPQIRETEPR</sequence>
<dbReference type="InterPro" id="IPR001647">
    <property type="entry name" value="HTH_TetR"/>
</dbReference>
<dbReference type="PROSITE" id="PS01081">
    <property type="entry name" value="HTH_TETR_1"/>
    <property type="match status" value="1"/>
</dbReference>
<dbReference type="GO" id="GO:0003700">
    <property type="term" value="F:DNA-binding transcription factor activity"/>
    <property type="evidence" value="ECO:0007669"/>
    <property type="project" value="TreeGrafter"/>
</dbReference>
<evidence type="ECO:0000256" key="3">
    <source>
        <dbReference type="ARBA" id="ARBA00023163"/>
    </source>
</evidence>
<protein>
    <submittedName>
        <fullName evidence="6">TetR family transcriptional regulator</fullName>
    </submittedName>
</protein>
<dbReference type="InterPro" id="IPR009057">
    <property type="entry name" value="Homeodomain-like_sf"/>
</dbReference>
<dbReference type="STRING" id="1210090.GCA_001613185_03600"/>
<evidence type="ECO:0000256" key="1">
    <source>
        <dbReference type="ARBA" id="ARBA00023015"/>
    </source>
</evidence>
<dbReference type="AlphaFoldDB" id="A0A366DTD5"/>
<dbReference type="PROSITE" id="PS50977">
    <property type="entry name" value="HTH_TETR_2"/>
    <property type="match status" value="1"/>
</dbReference>
<gene>
    <name evidence="6" type="ORF">DFR74_103111</name>
</gene>
<dbReference type="SUPFAM" id="SSF46689">
    <property type="entry name" value="Homeodomain-like"/>
    <property type="match status" value="1"/>
</dbReference>
<evidence type="ECO:0000313" key="7">
    <source>
        <dbReference type="Proteomes" id="UP000252586"/>
    </source>
</evidence>
<evidence type="ECO:0000313" key="6">
    <source>
        <dbReference type="EMBL" id="RBO92468.1"/>
    </source>
</evidence>
<dbReference type="InterPro" id="IPR023772">
    <property type="entry name" value="DNA-bd_HTH_TetR-type_CS"/>
</dbReference>
<evidence type="ECO:0000259" key="5">
    <source>
        <dbReference type="PROSITE" id="PS50977"/>
    </source>
</evidence>
<dbReference type="EMBL" id="QNRE01000003">
    <property type="protein sequence ID" value="RBO92468.1"/>
    <property type="molecule type" value="Genomic_DNA"/>
</dbReference>
<dbReference type="Pfam" id="PF00440">
    <property type="entry name" value="TetR_N"/>
    <property type="match status" value="1"/>
</dbReference>
<reference evidence="6 7" key="1">
    <citation type="submission" date="2018-06" db="EMBL/GenBank/DDBJ databases">
        <title>Genomic Encyclopedia of Type Strains, Phase IV (KMG-IV): sequencing the most valuable type-strain genomes for metagenomic binning, comparative biology and taxonomic classification.</title>
        <authorList>
            <person name="Goeker M."/>
        </authorList>
    </citation>
    <scope>NUCLEOTIDE SEQUENCE [LARGE SCALE GENOMIC DNA]</scope>
    <source>
        <strain evidence="6 7">DSM 44599</strain>
    </source>
</reference>
<accession>A0A366DTD5</accession>
<keyword evidence="7" id="KW-1185">Reference proteome</keyword>
<feature type="DNA-binding region" description="H-T-H motif" evidence="4">
    <location>
        <begin position="31"/>
        <end position="50"/>
    </location>
</feature>
<dbReference type="PANTHER" id="PTHR30055:SF234">
    <property type="entry name" value="HTH-TYPE TRANSCRIPTIONAL REGULATOR BETI"/>
    <property type="match status" value="1"/>
</dbReference>
<keyword evidence="3" id="KW-0804">Transcription</keyword>
<dbReference type="InterPro" id="IPR036271">
    <property type="entry name" value="Tet_transcr_reg_TetR-rel_C_sf"/>
</dbReference>
<dbReference type="PANTHER" id="PTHR30055">
    <property type="entry name" value="HTH-TYPE TRANSCRIPTIONAL REGULATOR RUTR"/>
    <property type="match status" value="1"/>
</dbReference>
<dbReference type="RefSeq" id="WP_067510109.1">
    <property type="nucleotide sequence ID" value="NZ_QNRE01000003.1"/>
</dbReference>
<comment type="caution">
    <text evidence="6">The sequence shown here is derived from an EMBL/GenBank/DDBJ whole genome shotgun (WGS) entry which is preliminary data.</text>
</comment>
<feature type="domain" description="HTH tetR-type" evidence="5">
    <location>
        <begin position="8"/>
        <end position="68"/>
    </location>
</feature>